<proteinExistence type="predicted"/>
<dbReference type="Gene3D" id="1.20.5.390">
    <property type="entry name" value="L1 transposable element, trimerization domain"/>
    <property type="match status" value="1"/>
</dbReference>
<feature type="coiled-coil region" evidence="1">
    <location>
        <begin position="178"/>
        <end position="223"/>
    </location>
</feature>
<feature type="region of interest" description="Disordered" evidence="2">
    <location>
        <begin position="1"/>
        <end position="40"/>
    </location>
</feature>
<dbReference type="Proteomes" id="UP000215335">
    <property type="component" value="Unassembled WGS sequence"/>
</dbReference>
<evidence type="ECO:0000313" key="4">
    <source>
        <dbReference type="Proteomes" id="UP000215335"/>
    </source>
</evidence>
<evidence type="ECO:0000256" key="2">
    <source>
        <dbReference type="SAM" id="MobiDB-lite"/>
    </source>
</evidence>
<evidence type="ECO:0000256" key="1">
    <source>
        <dbReference type="SAM" id="Coils"/>
    </source>
</evidence>
<feature type="non-terminal residue" evidence="3">
    <location>
        <position position="1"/>
    </location>
</feature>
<dbReference type="EMBL" id="NNAY01002331">
    <property type="protein sequence ID" value="OXU21533.1"/>
    <property type="molecule type" value="Genomic_DNA"/>
</dbReference>
<dbReference type="AlphaFoldDB" id="A0A232ET55"/>
<sequence>VKMSDQEALSSTNCSSDEYYTIEEDSSKSETESISTFCDAKEEDDQSQYSLTLAIKDIEDKLSDVLIENVKLKNILKQKDDAIRKQFNTIVILEREIMQICENYKIKFVEIKNLVAQSKPDNKNLYAMISSSDVQDSSINCDSSDEGCNGLIIQSEVTTNDELVGCKADSTEDLMQKIKEMTTSHAQFQSKLNEVEKQREADLDQFNKQLENRQNELELLKHQLVLPEKSKLLKLINEDYKKKLERKYLIEVIKLLEQKLQISGINCGTQIERNVPESDSQNEKCREFIECFIKQCVQNTDLKQFETDCKRVVQTFKNLQLSCDDIFIENVTNKKNDAICDYRKILIEEQLQRIKDERITLMIQRQFLKVLADYNKVVTQLEMLKYKNSRLSELNEADSSTQNFAMIEKCLFEEKKIFDAEIKKMSENRLNIEKEEQSIREEWELLSVERAVLLVEKDELIEESRRLEHEYSLLKQKTAAFNEINAKQRRDVALEEKLRQTTDELEGVKVELQNKHETIAKLQEELSKLNNQESEVTAYKLQAEMQEAEFLAMREAERNYLQQIENLSTEIYQLREENCQPAERNQNANNEGNL</sequence>
<accession>A0A232ET55</accession>
<evidence type="ECO:0000313" key="3">
    <source>
        <dbReference type="EMBL" id="OXU21533.1"/>
    </source>
</evidence>
<gene>
    <name evidence="3" type="ORF">TSAR_005605</name>
</gene>
<dbReference type="STRING" id="543379.A0A232ET55"/>
<name>A0A232ET55_9HYME</name>
<keyword evidence="1" id="KW-0175">Coiled coil</keyword>
<comment type="caution">
    <text evidence="3">The sequence shown here is derived from an EMBL/GenBank/DDBJ whole genome shotgun (WGS) entry which is preliminary data.</text>
</comment>
<keyword evidence="4" id="KW-1185">Reference proteome</keyword>
<protein>
    <submittedName>
        <fullName evidence="3">Uncharacterized protein</fullName>
    </submittedName>
</protein>
<reference evidence="3 4" key="1">
    <citation type="journal article" date="2017" name="Curr. Biol.">
        <title>The Evolution of Venom by Co-option of Single-Copy Genes.</title>
        <authorList>
            <person name="Martinson E.O."/>
            <person name="Mrinalini"/>
            <person name="Kelkar Y.D."/>
            <person name="Chang C.H."/>
            <person name="Werren J.H."/>
        </authorList>
    </citation>
    <scope>NUCLEOTIDE SEQUENCE [LARGE SCALE GENOMIC DNA]</scope>
    <source>
        <strain evidence="3 4">Alberta</strain>
        <tissue evidence="3">Whole body</tissue>
    </source>
</reference>
<feature type="coiled-coil region" evidence="1">
    <location>
        <begin position="422"/>
        <end position="577"/>
    </location>
</feature>
<feature type="compositionally biased region" description="Polar residues" evidence="2">
    <location>
        <begin position="7"/>
        <end position="18"/>
    </location>
</feature>
<dbReference type="OrthoDB" id="6343844at2759"/>
<organism evidence="3 4">
    <name type="scientific">Trichomalopsis sarcophagae</name>
    <dbReference type="NCBI Taxonomy" id="543379"/>
    <lineage>
        <taxon>Eukaryota</taxon>
        <taxon>Metazoa</taxon>
        <taxon>Ecdysozoa</taxon>
        <taxon>Arthropoda</taxon>
        <taxon>Hexapoda</taxon>
        <taxon>Insecta</taxon>
        <taxon>Pterygota</taxon>
        <taxon>Neoptera</taxon>
        <taxon>Endopterygota</taxon>
        <taxon>Hymenoptera</taxon>
        <taxon>Apocrita</taxon>
        <taxon>Proctotrupomorpha</taxon>
        <taxon>Chalcidoidea</taxon>
        <taxon>Pteromalidae</taxon>
        <taxon>Pteromalinae</taxon>
        <taxon>Trichomalopsis</taxon>
    </lineage>
</organism>